<dbReference type="GO" id="GO:0005509">
    <property type="term" value="F:calcium ion binding"/>
    <property type="evidence" value="ECO:0007669"/>
    <property type="project" value="InterPro"/>
</dbReference>
<evidence type="ECO:0000259" key="2">
    <source>
        <dbReference type="PROSITE" id="PS50222"/>
    </source>
</evidence>
<reference evidence="3 4" key="1">
    <citation type="submission" date="2018-10" db="EMBL/GenBank/DDBJ databases">
        <title>Parasedimentitalea marina sp. nov., a psychrophilic bacterium isolated from deep seawater of the New Britain Trench.</title>
        <authorList>
            <person name="Cao J."/>
        </authorList>
    </citation>
    <scope>NUCLEOTIDE SEQUENCE [LARGE SCALE GENOMIC DNA]</scope>
    <source>
        <strain evidence="3 4">W43</strain>
    </source>
</reference>
<protein>
    <recommendedName>
        <fullName evidence="2">EF-hand domain-containing protein</fullName>
    </recommendedName>
</protein>
<name>A0A3T0MZJ8_9RHOB</name>
<dbReference type="InterPro" id="IPR011992">
    <property type="entry name" value="EF-hand-dom_pair"/>
</dbReference>
<evidence type="ECO:0000313" key="4">
    <source>
        <dbReference type="Proteomes" id="UP000283063"/>
    </source>
</evidence>
<keyword evidence="4" id="KW-1185">Reference proteome</keyword>
<feature type="region of interest" description="Disordered" evidence="1">
    <location>
        <begin position="63"/>
        <end position="82"/>
    </location>
</feature>
<dbReference type="RefSeq" id="WP_127747709.1">
    <property type="nucleotide sequence ID" value="NZ_CP033219.1"/>
</dbReference>
<accession>A0A3T0MZJ8</accession>
<proteinExistence type="predicted"/>
<gene>
    <name evidence="3" type="ORF">EBB79_04155</name>
</gene>
<dbReference type="SUPFAM" id="SSF47473">
    <property type="entry name" value="EF-hand"/>
    <property type="match status" value="1"/>
</dbReference>
<dbReference type="Gene3D" id="1.10.238.10">
    <property type="entry name" value="EF-hand"/>
    <property type="match status" value="1"/>
</dbReference>
<organism evidence="3 4">
    <name type="scientific">Parasedimentitalea marina</name>
    <dbReference type="NCBI Taxonomy" id="2483033"/>
    <lineage>
        <taxon>Bacteria</taxon>
        <taxon>Pseudomonadati</taxon>
        <taxon>Pseudomonadota</taxon>
        <taxon>Alphaproteobacteria</taxon>
        <taxon>Rhodobacterales</taxon>
        <taxon>Paracoccaceae</taxon>
        <taxon>Parasedimentitalea</taxon>
    </lineage>
</organism>
<dbReference type="InterPro" id="IPR018247">
    <property type="entry name" value="EF_Hand_1_Ca_BS"/>
</dbReference>
<dbReference type="AlphaFoldDB" id="A0A3T0MZJ8"/>
<dbReference type="PROSITE" id="PS00018">
    <property type="entry name" value="EF_HAND_1"/>
    <property type="match status" value="1"/>
</dbReference>
<evidence type="ECO:0000313" key="3">
    <source>
        <dbReference type="EMBL" id="AZV77162.1"/>
    </source>
</evidence>
<dbReference type="EMBL" id="CP033219">
    <property type="protein sequence ID" value="AZV77162.1"/>
    <property type="molecule type" value="Genomic_DNA"/>
</dbReference>
<dbReference type="OrthoDB" id="7666944at2"/>
<dbReference type="Proteomes" id="UP000283063">
    <property type="component" value="Chromosome"/>
</dbReference>
<dbReference type="PROSITE" id="PS50222">
    <property type="entry name" value="EF_HAND_2"/>
    <property type="match status" value="1"/>
</dbReference>
<feature type="domain" description="EF-hand" evidence="2">
    <location>
        <begin position="26"/>
        <end position="61"/>
    </location>
</feature>
<sequence>MIVSAATQLPNNTAPDPSPVALKDQLGRLDFSQILKDLDLDGDGQISDQEFDAYRTTKAARGEFIPADGPGNQGAGRSAASDMTETLFRKAMENDVIDS</sequence>
<evidence type="ECO:0000256" key="1">
    <source>
        <dbReference type="SAM" id="MobiDB-lite"/>
    </source>
</evidence>
<dbReference type="KEGG" id="sedi:EBB79_04155"/>
<dbReference type="InterPro" id="IPR002048">
    <property type="entry name" value="EF_hand_dom"/>
</dbReference>